<dbReference type="GO" id="GO:0019252">
    <property type="term" value="P:starch biosynthetic process"/>
    <property type="evidence" value="ECO:0007669"/>
    <property type="project" value="UniProtKB-UniPathway"/>
</dbReference>
<dbReference type="GeneID" id="25742042"/>
<dbReference type="Proteomes" id="UP000054498">
    <property type="component" value="Unassembled WGS sequence"/>
</dbReference>
<dbReference type="PANTHER" id="PTHR46083:SF5">
    <property type="entry name" value="STARCH SYNTHASE 3, CHLOROPLASTIC_AMYLOPLASTIC"/>
    <property type="match status" value="1"/>
</dbReference>
<keyword evidence="9" id="KW-0808">Transferase</keyword>
<dbReference type="OrthoDB" id="2018403at2759"/>
<evidence type="ECO:0000256" key="2">
    <source>
        <dbReference type="ARBA" id="ARBA00004229"/>
    </source>
</evidence>
<evidence type="ECO:0000256" key="5">
    <source>
        <dbReference type="ARBA" id="ARBA00012588"/>
    </source>
</evidence>
<accession>A0A0D2MDG7</accession>
<evidence type="ECO:0000313" key="14">
    <source>
        <dbReference type="EMBL" id="KIY98796.1"/>
    </source>
</evidence>
<evidence type="ECO:0000256" key="9">
    <source>
        <dbReference type="ARBA" id="ARBA00022679"/>
    </source>
</evidence>
<dbReference type="GO" id="GO:0004373">
    <property type="term" value="F:alpha-1,4-glucan glucosyltransferase (UDP-glucose donor) activity"/>
    <property type="evidence" value="ECO:0007669"/>
    <property type="project" value="InterPro"/>
</dbReference>
<dbReference type="FunFam" id="3.40.50.2000:FF:000165">
    <property type="entry name" value="Starch synthase, chloroplastic/amyloplastic"/>
    <property type="match status" value="1"/>
</dbReference>
<dbReference type="InterPro" id="IPR001296">
    <property type="entry name" value="Glyco_trans_1"/>
</dbReference>
<reference evidence="14 15" key="1">
    <citation type="journal article" date="2013" name="BMC Genomics">
        <title>Reconstruction of the lipid metabolism for the microalga Monoraphidium neglectum from its genome sequence reveals characteristics suitable for biofuel production.</title>
        <authorList>
            <person name="Bogen C."/>
            <person name="Al-Dilaimi A."/>
            <person name="Albersmeier A."/>
            <person name="Wichmann J."/>
            <person name="Grundmann M."/>
            <person name="Rupp O."/>
            <person name="Lauersen K.J."/>
            <person name="Blifernez-Klassen O."/>
            <person name="Kalinowski J."/>
            <person name="Goesmann A."/>
            <person name="Mussgnug J.H."/>
            <person name="Kruse O."/>
        </authorList>
    </citation>
    <scope>NUCLEOTIDE SEQUENCE [LARGE SCALE GENOMIC DNA]</scope>
    <source>
        <strain evidence="14 15">SAG 48.87</strain>
    </source>
</reference>
<dbReference type="STRING" id="145388.A0A0D2MDG7"/>
<evidence type="ECO:0000256" key="4">
    <source>
        <dbReference type="ARBA" id="ARBA00010281"/>
    </source>
</evidence>
<evidence type="ECO:0000259" key="12">
    <source>
        <dbReference type="Pfam" id="PF00534"/>
    </source>
</evidence>
<dbReference type="GO" id="GO:0009011">
    <property type="term" value="F:alpha-1,4-glucan glucosyltransferase (ADP-glucose donor) activity"/>
    <property type="evidence" value="ECO:0007669"/>
    <property type="project" value="UniProtKB-EC"/>
</dbReference>
<evidence type="ECO:0000256" key="3">
    <source>
        <dbReference type="ARBA" id="ARBA00004727"/>
    </source>
</evidence>
<dbReference type="EC" id="2.4.1.21" evidence="5"/>
<dbReference type="InterPro" id="IPR011835">
    <property type="entry name" value="GS/SS"/>
</dbReference>
<dbReference type="HAMAP" id="MF_00484">
    <property type="entry name" value="Glycogen_synth"/>
    <property type="match status" value="1"/>
</dbReference>
<evidence type="ECO:0000313" key="15">
    <source>
        <dbReference type="Proteomes" id="UP000054498"/>
    </source>
</evidence>
<dbReference type="GO" id="GO:1901137">
    <property type="term" value="P:carbohydrate derivative biosynthetic process"/>
    <property type="evidence" value="ECO:0007669"/>
    <property type="project" value="UniProtKB-ARBA"/>
</dbReference>
<keyword evidence="8" id="KW-0328">Glycosyltransferase</keyword>
<keyword evidence="11" id="KW-0809">Transit peptide</keyword>
<organism evidence="14 15">
    <name type="scientific">Monoraphidium neglectum</name>
    <dbReference type="NCBI Taxonomy" id="145388"/>
    <lineage>
        <taxon>Eukaryota</taxon>
        <taxon>Viridiplantae</taxon>
        <taxon>Chlorophyta</taxon>
        <taxon>core chlorophytes</taxon>
        <taxon>Chlorophyceae</taxon>
        <taxon>CS clade</taxon>
        <taxon>Sphaeropleales</taxon>
        <taxon>Selenastraceae</taxon>
        <taxon>Monoraphidium</taxon>
    </lineage>
</organism>
<dbReference type="RefSeq" id="XP_013897816.1">
    <property type="nucleotide sequence ID" value="XM_014042362.1"/>
</dbReference>
<feature type="domain" description="Glycosyl transferase family 1" evidence="12">
    <location>
        <begin position="302"/>
        <end position="426"/>
    </location>
</feature>
<gene>
    <name evidence="14" type="ORF">MNEG_9167</name>
</gene>
<evidence type="ECO:0000256" key="11">
    <source>
        <dbReference type="ARBA" id="ARBA00022946"/>
    </source>
</evidence>
<evidence type="ECO:0000256" key="1">
    <source>
        <dbReference type="ARBA" id="ARBA00001478"/>
    </source>
</evidence>
<proteinExistence type="inferred from homology"/>
<evidence type="ECO:0000259" key="13">
    <source>
        <dbReference type="Pfam" id="PF08323"/>
    </source>
</evidence>
<feature type="domain" description="Starch synthase catalytic" evidence="13">
    <location>
        <begin position="63"/>
        <end position="243"/>
    </location>
</feature>
<evidence type="ECO:0000256" key="10">
    <source>
        <dbReference type="ARBA" id="ARBA00022922"/>
    </source>
</evidence>
<comment type="catalytic activity">
    <reaction evidence="1">
        <text>[(1-&gt;4)-alpha-D-glucosyl](n) + ADP-alpha-D-glucose = [(1-&gt;4)-alpha-D-glucosyl](n+1) + ADP + H(+)</text>
        <dbReference type="Rhea" id="RHEA:18189"/>
        <dbReference type="Rhea" id="RHEA-COMP:9584"/>
        <dbReference type="Rhea" id="RHEA-COMP:9587"/>
        <dbReference type="ChEBI" id="CHEBI:15378"/>
        <dbReference type="ChEBI" id="CHEBI:15444"/>
        <dbReference type="ChEBI" id="CHEBI:57498"/>
        <dbReference type="ChEBI" id="CHEBI:456216"/>
        <dbReference type="EC" id="2.4.1.21"/>
    </reaction>
</comment>
<keyword evidence="7" id="KW-0934">Plastid</keyword>
<dbReference type="PANTHER" id="PTHR46083">
    <property type="match status" value="1"/>
</dbReference>
<dbReference type="GO" id="GO:0009507">
    <property type="term" value="C:chloroplast"/>
    <property type="evidence" value="ECO:0007669"/>
    <property type="project" value="UniProtKB-SubCell"/>
</dbReference>
<name>A0A0D2MDG7_9CHLO</name>
<dbReference type="KEGG" id="mng:MNEG_9167"/>
<keyword evidence="10" id="KW-0750">Starch biosynthesis</keyword>
<keyword evidence="15" id="KW-1185">Reference proteome</keyword>
<sequence length="503" mass="55716">MRSAFCAFHRDLTCKPVEVPEDAHAIDLVFQDAPGGQGFADDNGGLDYHIPVIGGRGQAPVLKVVHVAVEMAPIAKVGGMGDVVTALGRAVQDEGHSVEVLVPKYDVINYDQVEDLVQDGSFFFENCQVKVWKGKVEGLPTTFLEPENGHFWRGCIYGRNDDHVRFGFFCGAALEYLRVRNVRPDVIHAHDWQSAPACWGNRNGAGCVFTIHNLNYGADLIARAMAACDVATTVSPTYAREVSGSPAIAPHLSKMYGIRNGIDQDIWDPSADEFLPMQYGPENHKEGKAAARKELRRRLGLADVDVPIVSVVTRLVHQKGIHLIKHAAWRTLERGGQFVLLGSAPDGRVQGEFNALRDQLVRTYPERAGLWFAYDEPLSHLIYAASDMFLVPSIFEPCGLTQMVAMRYGTIPVVRKTGGLNDTVFDIDHDEERAAAAGLQPNGFSFESTDTAGMDYALNRALSAWYSDKDFWDELVARVMTQDWSWDDPAHGYIGLYYKSLKR</sequence>
<evidence type="ECO:0000256" key="7">
    <source>
        <dbReference type="ARBA" id="ARBA00022640"/>
    </source>
</evidence>
<comment type="pathway">
    <text evidence="3">Glycan biosynthesis; starch biosynthesis.</text>
</comment>
<evidence type="ECO:0000256" key="8">
    <source>
        <dbReference type="ARBA" id="ARBA00022676"/>
    </source>
</evidence>
<dbReference type="InterPro" id="IPR013534">
    <property type="entry name" value="Starch_synth_cat_dom"/>
</dbReference>
<protein>
    <recommendedName>
        <fullName evidence="5">starch synthase</fullName>
        <ecNumber evidence="5">2.4.1.21</ecNumber>
    </recommendedName>
</protein>
<dbReference type="EMBL" id="KK102061">
    <property type="protein sequence ID" value="KIY98796.1"/>
    <property type="molecule type" value="Genomic_DNA"/>
</dbReference>
<keyword evidence="6" id="KW-0150">Chloroplast</keyword>
<dbReference type="AlphaFoldDB" id="A0A0D2MDG7"/>
<dbReference type="CDD" id="cd03791">
    <property type="entry name" value="GT5_Glycogen_synthase_DULL1-like"/>
    <property type="match status" value="1"/>
</dbReference>
<comment type="similarity">
    <text evidence="4">Belongs to the glycosyltransferase 1 family. Bacterial/plant glycogen synthase subfamily.</text>
</comment>
<dbReference type="Gene3D" id="3.40.50.2000">
    <property type="entry name" value="Glycogen Phosphorylase B"/>
    <property type="match status" value="2"/>
</dbReference>
<dbReference type="Pfam" id="PF08323">
    <property type="entry name" value="Glyco_transf_5"/>
    <property type="match status" value="1"/>
</dbReference>
<dbReference type="SUPFAM" id="SSF53756">
    <property type="entry name" value="UDP-Glycosyltransferase/glycogen phosphorylase"/>
    <property type="match status" value="1"/>
</dbReference>
<comment type="subcellular location">
    <subcellularLocation>
        <location evidence="2">Plastid</location>
        <location evidence="2">Chloroplast</location>
    </subcellularLocation>
</comment>
<dbReference type="Pfam" id="PF00534">
    <property type="entry name" value="Glycos_transf_1"/>
    <property type="match status" value="1"/>
</dbReference>
<evidence type="ECO:0000256" key="6">
    <source>
        <dbReference type="ARBA" id="ARBA00022528"/>
    </source>
</evidence>
<dbReference type="UniPathway" id="UPA00152"/>